<dbReference type="SMART" id="SM00642">
    <property type="entry name" value="Aamy"/>
    <property type="match status" value="1"/>
</dbReference>
<feature type="domain" description="Glycosyl hydrolase family 13 catalytic" evidence="1">
    <location>
        <begin position="14"/>
        <end position="458"/>
    </location>
</feature>
<dbReference type="PANTHER" id="PTHR10357">
    <property type="entry name" value="ALPHA-AMYLASE FAMILY MEMBER"/>
    <property type="match status" value="1"/>
</dbReference>
<sequence length="573" mass="65082">MNPSPANHKLIIYQLLPRLFGNTKTVNKTYGSIEENGVGKFNDINDKALREIKNMGFTHVWYTGVVEHATMTDYSQYGITPDDPDVVKGRAGSPYAIKDYYDVDPDLAMDVKNRMGEYESLIQRSHANGLKVIMDLVPNHVARTYASDVKPAGVRDIGQDDDKTKAFSTQNDFYYIPGQPFIVPSGYNPGGYDFKSTLKSGSFNENPAKATGNDVFSSSPSLNDWFETIKLNYGVDYQGGHSLHFDPIPPLWNKIYDILIFWSNKGVDGFRCDMVEMVPIEFWGWVIPKVKEKYPDLIFIGEAYNVSLYGKYLFKGKFDYLYDKVGLYDSIKRLTRNEYNGTTWDINSVWNNDCRGIDQHMLRFMENHDEQRIASHYFAGDAWLAVPGMIVTATLSTGPVMIYSGQEVGEPAGGNEGFSGDDGRTTIFDYWGVPEYQKWLNNGQFDGGQLSESQQKLRQFYSRLLNAVNKNEALNDGLFYELMLANEHQNGFNQRLYIFLRYTGNQRILVITNFNRTENTISIKLPDDLLRLFNLSGHVEFTDLLNGAKYNTENVNNGLPVILSAMSGMLLEF</sequence>
<reference evidence="2 3" key="1">
    <citation type="submission" date="2019-07" db="EMBL/GenBank/DDBJ databases">
        <title>Genomic Encyclopedia of Archaeal and Bacterial Type Strains, Phase II (KMG-II): from individual species to whole genera.</title>
        <authorList>
            <person name="Goeker M."/>
        </authorList>
    </citation>
    <scope>NUCLEOTIDE SEQUENCE [LARGE SCALE GENOMIC DNA]</scope>
    <source>
        <strain evidence="2 3">ATCC BAA-1854</strain>
    </source>
</reference>
<gene>
    <name evidence="2" type="ORF">JN11_01193</name>
</gene>
<dbReference type="CDD" id="cd11349">
    <property type="entry name" value="AmyAc_3"/>
    <property type="match status" value="1"/>
</dbReference>
<dbReference type="Proteomes" id="UP000317010">
    <property type="component" value="Unassembled WGS sequence"/>
</dbReference>
<evidence type="ECO:0000313" key="2">
    <source>
        <dbReference type="EMBL" id="TWJ02221.1"/>
    </source>
</evidence>
<protein>
    <submittedName>
        <fullName evidence="2">Glycosidase</fullName>
    </submittedName>
</protein>
<dbReference type="Gene3D" id="2.60.40.1180">
    <property type="entry name" value="Golgi alpha-mannosidase II"/>
    <property type="match status" value="1"/>
</dbReference>
<proteinExistence type="predicted"/>
<dbReference type="OrthoDB" id="9805159at2"/>
<name>A0A562UAU0_9SPHI</name>
<dbReference type="SUPFAM" id="SSF51445">
    <property type="entry name" value="(Trans)glycosidases"/>
    <property type="match status" value="1"/>
</dbReference>
<dbReference type="InterPro" id="IPR017853">
    <property type="entry name" value="GH"/>
</dbReference>
<dbReference type="RefSeq" id="WP_144910578.1">
    <property type="nucleotide sequence ID" value="NZ_VLLI01000003.1"/>
</dbReference>
<evidence type="ECO:0000259" key="1">
    <source>
        <dbReference type="SMART" id="SM00642"/>
    </source>
</evidence>
<keyword evidence="2" id="KW-0326">Glycosidase</keyword>
<dbReference type="GO" id="GO:0009313">
    <property type="term" value="P:oligosaccharide catabolic process"/>
    <property type="evidence" value="ECO:0007669"/>
    <property type="project" value="TreeGrafter"/>
</dbReference>
<evidence type="ECO:0000313" key="3">
    <source>
        <dbReference type="Proteomes" id="UP000317010"/>
    </source>
</evidence>
<dbReference type="PANTHER" id="PTHR10357:SF205">
    <property type="entry name" value="O-GLYCOSYL HYDROLASE FAMILY 13"/>
    <property type="match status" value="1"/>
</dbReference>
<dbReference type="AlphaFoldDB" id="A0A562UAU0"/>
<dbReference type="InterPro" id="IPR006047">
    <property type="entry name" value="GH13_cat_dom"/>
</dbReference>
<accession>A0A562UAU0</accession>
<organism evidence="2 3">
    <name type="scientific">Mucilaginibacter frigoritolerans</name>
    <dbReference type="NCBI Taxonomy" id="652788"/>
    <lineage>
        <taxon>Bacteria</taxon>
        <taxon>Pseudomonadati</taxon>
        <taxon>Bacteroidota</taxon>
        <taxon>Sphingobacteriia</taxon>
        <taxon>Sphingobacteriales</taxon>
        <taxon>Sphingobacteriaceae</taxon>
        <taxon>Mucilaginibacter</taxon>
    </lineage>
</organism>
<dbReference type="InterPro" id="IPR013780">
    <property type="entry name" value="Glyco_hydro_b"/>
</dbReference>
<dbReference type="EMBL" id="VLLI01000003">
    <property type="protein sequence ID" value="TWJ02221.1"/>
    <property type="molecule type" value="Genomic_DNA"/>
</dbReference>
<dbReference type="GO" id="GO:0004556">
    <property type="term" value="F:alpha-amylase activity"/>
    <property type="evidence" value="ECO:0007669"/>
    <property type="project" value="TreeGrafter"/>
</dbReference>
<dbReference type="Pfam" id="PF00128">
    <property type="entry name" value="Alpha-amylase"/>
    <property type="match status" value="1"/>
</dbReference>
<dbReference type="SUPFAM" id="SSF51011">
    <property type="entry name" value="Glycosyl hydrolase domain"/>
    <property type="match status" value="1"/>
</dbReference>
<dbReference type="Gene3D" id="3.20.20.80">
    <property type="entry name" value="Glycosidases"/>
    <property type="match status" value="2"/>
</dbReference>
<keyword evidence="2" id="KW-0378">Hydrolase</keyword>
<keyword evidence="3" id="KW-1185">Reference proteome</keyword>
<comment type="caution">
    <text evidence="2">The sequence shown here is derived from an EMBL/GenBank/DDBJ whole genome shotgun (WGS) entry which is preliminary data.</text>
</comment>